<name>A0AAV1SIG8_9ROSI</name>
<protein>
    <recommendedName>
        <fullName evidence="3">Secreted protein</fullName>
    </recommendedName>
</protein>
<comment type="caution">
    <text evidence="1">The sequence shown here is derived from an EMBL/GenBank/DDBJ whole genome shotgun (WGS) entry which is preliminary data.</text>
</comment>
<evidence type="ECO:0008006" key="3">
    <source>
        <dbReference type="Google" id="ProtNLM"/>
    </source>
</evidence>
<organism evidence="1 2">
    <name type="scientific">Dovyalis caffra</name>
    <dbReference type="NCBI Taxonomy" id="77055"/>
    <lineage>
        <taxon>Eukaryota</taxon>
        <taxon>Viridiplantae</taxon>
        <taxon>Streptophyta</taxon>
        <taxon>Embryophyta</taxon>
        <taxon>Tracheophyta</taxon>
        <taxon>Spermatophyta</taxon>
        <taxon>Magnoliopsida</taxon>
        <taxon>eudicotyledons</taxon>
        <taxon>Gunneridae</taxon>
        <taxon>Pentapetalae</taxon>
        <taxon>rosids</taxon>
        <taxon>fabids</taxon>
        <taxon>Malpighiales</taxon>
        <taxon>Salicaceae</taxon>
        <taxon>Flacourtieae</taxon>
        <taxon>Dovyalis</taxon>
    </lineage>
</organism>
<proteinExistence type="predicted"/>
<accession>A0AAV1SIG8</accession>
<dbReference type="Proteomes" id="UP001314170">
    <property type="component" value="Unassembled WGS sequence"/>
</dbReference>
<reference evidence="1 2" key="1">
    <citation type="submission" date="2024-01" db="EMBL/GenBank/DDBJ databases">
        <authorList>
            <person name="Waweru B."/>
        </authorList>
    </citation>
    <scope>NUCLEOTIDE SEQUENCE [LARGE SCALE GENOMIC DNA]</scope>
</reference>
<sequence length="83" mass="8830">MGVPALVGLICPLGWPTHELSLPPFFPPSSVSLLLPVPHFAELVDSTTLWIAKPRGPLLVRAGKPVVAAGPASPRSRYVVRVQ</sequence>
<evidence type="ECO:0000313" key="1">
    <source>
        <dbReference type="EMBL" id="CAK7350048.1"/>
    </source>
</evidence>
<dbReference type="AlphaFoldDB" id="A0AAV1SIG8"/>
<evidence type="ECO:0000313" key="2">
    <source>
        <dbReference type="Proteomes" id="UP001314170"/>
    </source>
</evidence>
<keyword evidence="2" id="KW-1185">Reference proteome</keyword>
<gene>
    <name evidence="1" type="ORF">DCAF_LOCUS22772</name>
</gene>
<dbReference type="EMBL" id="CAWUPB010001180">
    <property type="protein sequence ID" value="CAK7350048.1"/>
    <property type="molecule type" value="Genomic_DNA"/>
</dbReference>